<name>A0A7J7JW31_BUGNE</name>
<evidence type="ECO:0000313" key="7">
    <source>
        <dbReference type="Proteomes" id="UP000593567"/>
    </source>
</evidence>
<dbReference type="GO" id="GO:0005886">
    <property type="term" value="C:plasma membrane"/>
    <property type="evidence" value="ECO:0007669"/>
    <property type="project" value="TreeGrafter"/>
</dbReference>
<evidence type="ECO:0000256" key="1">
    <source>
        <dbReference type="ARBA" id="ARBA00009048"/>
    </source>
</evidence>
<dbReference type="EMBL" id="VXIV02001809">
    <property type="protein sequence ID" value="KAF6029548.1"/>
    <property type="molecule type" value="Genomic_DNA"/>
</dbReference>
<dbReference type="InterPro" id="IPR000008">
    <property type="entry name" value="C2_dom"/>
</dbReference>
<feature type="region of interest" description="Disordered" evidence="3">
    <location>
        <begin position="392"/>
        <end position="415"/>
    </location>
</feature>
<gene>
    <name evidence="6" type="ORF">EB796_012117</name>
</gene>
<comment type="similarity">
    <text evidence="1">Belongs to the copine family.</text>
</comment>
<dbReference type="Pfam" id="PF00168">
    <property type="entry name" value="C2"/>
    <property type="match status" value="1"/>
</dbReference>
<dbReference type="InterPro" id="IPR035892">
    <property type="entry name" value="C2_domain_sf"/>
</dbReference>
<keyword evidence="7" id="KW-1185">Reference proteome</keyword>
<dbReference type="PANTHER" id="PTHR10857">
    <property type="entry name" value="COPINE"/>
    <property type="match status" value="1"/>
</dbReference>
<dbReference type="Gene3D" id="2.60.40.150">
    <property type="entry name" value="C2 domain"/>
    <property type="match status" value="1"/>
</dbReference>
<evidence type="ECO:0000313" key="6">
    <source>
        <dbReference type="EMBL" id="KAF6029548.1"/>
    </source>
</evidence>
<dbReference type="Proteomes" id="UP000593567">
    <property type="component" value="Unassembled WGS sequence"/>
</dbReference>
<dbReference type="Pfam" id="PF07002">
    <property type="entry name" value="Copine"/>
    <property type="match status" value="1"/>
</dbReference>
<sequence length="415" mass="45574">MLVATRVAALTECILLVRTEEVLACNDVLVMKLCGIKLDKKDTFGKSDPFLVFYKCNEDQREMRIPVSSLCNGDVNRTLKVECYDWDSDGSSHDLIGVCITNVLELSTPNSTFELKHPKKASKKKYTNSRTIRVEHARMIKNYGFLDYIQAGVQMNFTVAIDFTQSNGHPSDPRSLHYINNVGLNQYATALQSVGNIIQDYDSDKMFPALGFGGKLPDGSVSHEFFLNLNPGNPFCAGIGGVMHAYQSAIRSVALWGPTNFAPVINHVARFAAAMRDGTNYFVLLIITDGVITDMPQTVQAVIEASYLPMSIIIVGVGNADFSAMNVLDADNKVLSARGRSAQRDIVQFVPLRDYLTSGDNAMVQARLAKAVLAEVPDQFLGYMRRHNIEPPKQRLAPQSISSGPSSAQPSAPPM</sequence>
<evidence type="ECO:0000256" key="2">
    <source>
        <dbReference type="ARBA" id="ARBA00022737"/>
    </source>
</evidence>
<dbReference type="SMART" id="SM00327">
    <property type="entry name" value="VWA"/>
    <property type="match status" value="1"/>
</dbReference>
<evidence type="ECO:0000256" key="4">
    <source>
        <dbReference type="SAM" id="SignalP"/>
    </source>
</evidence>
<dbReference type="SUPFAM" id="SSF53300">
    <property type="entry name" value="vWA-like"/>
    <property type="match status" value="1"/>
</dbReference>
<keyword evidence="2" id="KW-0677">Repeat</keyword>
<dbReference type="InterPro" id="IPR037768">
    <property type="entry name" value="C2B_Copine"/>
</dbReference>
<reference evidence="6" key="1">
    <citation type="submission" date="2020-06" db="EMBL/GenBank/DDBJ databases">
        <title>Draft genome of Bugula neritina, a colonial animal packing powerful symbionts and potential medicines.</title>
        <authorList>
            <person name="Rayko M."/>
        </authorList>
    </citation>
    <scope>NUCLEOTIDE SEQUENCE [LARGE SCALE GENOMIC DNA]</scope>
    <source>
        <strain evidence="6">Kwan_BN1</strain>
    </source>
</reference>
<comment type="caution">
    <text evidence="6">The sequence shown here is derived from an EMBL/GenBank/DDBJ whole genome shotgun (WGS) entry which is preliminary data.</text>
</comment>
<dbReference type="InterPro" id="IPR010734">
    <property type="entry name" value="Copine_C"/>
</dbReference>
<dbReference type="OrthoDB" id="5855668at2759"/>
<proteinExistence type="inferred from homology"/>
<dbReference type="GO" id="GO:0071277">
    <property type="term" value="P:cellular response to calcium ion"/>
    <property type="evidence" value="ECO:0007669"/>
    <property type="project" value="TreeGrafter"/>
</dbReference>
<feature type="chain" id="PRO_5029873573" evidence="4">
    <location>
        <begin position="25"/>
        <end position="415"/>
    </location>
</feature>
<organism evidence="6 7">
    <name type="scientific">Bugula neritina</name>
    <name type="common">Brown bryozoan</name>
    <name type="synonym">Sertularia neritina</name>
    <dbReference type="NCBI Taxonomy" id="10212"/>
    <lineage>
        <taxon>Eukaryota</taxon>
        <taxon>Metazoa</taxon>
        <taxon>Spiralia</taxon>
        <taxon>Lophotrochozoa</taxon>
        <taxon>Bryozoa</taxon>
        <taxon>Gymnolaemata</taxon>
        <taxon>Cheilostomatida</taxon>
        <taxon>Flustrina</taxon>
        <taxon>Buguloidea</taxon>
        <taxon>Bugulidae</taxon>
        <taxon>Bugula</taxon>
    </lineage>
</organism>
<keyword evidence="4" id="KW-0732">Signal</keyword>
<evidence type="ECO:0000256" key="3">
    <source>
        <dbReference type="SAM" id="MobiDB-lite"/>
    </source>
</evidence>
<feature type="signal peptide" evidence="4">
    <location>
        <begin position="1"/>
        <end position="24"/>
    </location>
</feature>
<dbReference type="AlphaFoldDB" id="A0A7J7JW31"/>
<dbReference type="InterPro" id="IPR036465">
    <property type="entry name" value="vWFA_dom_sf"/>
</dbReference>
<dbReference type="GO" id="GO:0005544">
    <property type="term" value="F:calcium-dependent phospholipid binding"/>
    <property type="evidence" value="ECO:0007669"/>
    <property type="project" value="InterPro"/>
</dbReference>
<dbReference type="SUPFAM" id="SSF49562">
    <property type="entry name" value="C2 domain (Calcium/lipid-binding domain, CaLB)"/>
    <property type="match status" value="1"/>
</dbReference>
<dbReference type="CDD" id="cd04047">
    <property type="entry name" value="C2B_Copine"/>
    <property type="match status" value="1"/>
</dbReference>
<dbReference type="CDD" id="cd01459">
    <property type="entry name" value="vWA_copine_like"/>
    <property type="match status" value="1"/>
</dbReference>
<accession>A0A7J7JW31</accession>
<feature type="domain" description="VWFA" evidence="5">
    <location>
        <begin position="154"/>
        <end position="351"/>
    </location>
</feature>
<evidence type="ECO:0000259" key="5">
    <source>
        <dbReference type="SMART" id="SM00327"/>
    </source>
</evidence>
<dbReference type="InterPro" id="IPR045052">
    <property type="entry name" value="Copine"/>
</dbReference>
<feature type="compositionally biased region" description="Low complexity" evidence="3">
    <location>
        <begin position="397"/>
        <end position="415"/>
    </location>
</feature>
<dbReference type="PANTHER" id="PTHR10857:SF106">
    <property type="entry name" value="C2 DOMAIN-CONTAINING PROTEIN"/>
    <property type="match status" value="1"/>
</dbReference>
<dbReference type="InterPro" id="IPR002035">
    <property type="entry name" value="VWF_A"/>
</dbReference>
<protein>
    <submittedName>
        <fullName evidence="6">CPNE8</fullName>
    </submittedName>
</protein>